<feature type="region of interest" description="Disordered" evidence="1">
    <location>
        <begin position="41"/>
        <end position="193"/>
    </location>
</feature>
<reference evidence="2" key="1">
    <citation type="submission" date="2020-05" db="EMBL/GenBank/DDBJ databases">
        <title>WGS assembly of Panicum virgatum.</title>
        <authorList>
            <person name="Lovell J.T."/>
            <person name="Jenkins J."/>
            <person name="Shu S."/>
            <person name="Juenger T.E."/>
            <person name="Schmutz J."/>
        </authorList>
    </citation>
    <scope>NUCLEOTIDE SEQUENCE</scope>
    <source>
        <strain evidence="2">AP13</strain>
    </source>
</reference>
<proteinExistence type="predicted"/>
<gene>
    <name evidence="2" type="ORF">PVAP13_8KG256201</name>
</gene>
<accession>A0A8T0PP06</accession>
<keyword evidence="3" id="KW-1185">Reference proteome</keyword>
<sequence length="193" mass="20738">MAWRGGQRSVPMARLCIAYVSANGEGRPARLLWRQRMACATSAGMDGDRRARTAGGDERQLSGRGRARRSSARAGRRASAASGRVDGRRRRPVREEARRRGHVGTPTPTGRTAREASGGRVGARKGDCRAARLTHGSDGGERRWRASPKEDGGGRRRRSCGTGVDRMGRREGGRAPGTARIGGGRERRGAAAR</sequence>
<evidence type="ECO:0000313" key="2">
    <source>
        <dbReference type="EMBL" id="KAG2562319.1"/>
    </source>
</evidence>
<evidence type="ECO:0000313" key="3">
    <source>
        <dbReference type="Proteomes" id="UP000823388"/>
    </source>
</evidence>
<dbReference type="AlphaFoldDB" id="A0A8T0PP06"/>
<feature type="compositionally biased region" description="Basic and acidic residues" evidence="1">
    <location>
        <begin position="138"/>
        <end position="154"/>
    </location>
</feature>
<feature type="compositionally biased region" description="Basic and acidic residues" evidence="1">
    <location>
        <begin position="183"/>
        <end position="193"/>
    </location>
</feature>
<name>A0A8T0PP06_PANVG</name>
<organism evidence="2 3">
    <name type="scientific">Panicum virgatum</name>
    <name type="common">Blackwell switchgrass</name>
    <dbReference type="NCBI Taxonomy" id="38727"/>
    <lineage>
        <taxon>Eukaryota</taxon>
        <taxon>Viridiplantae</taxon>
        <taxon>Streptophyta</taxon>
        <taxon>Embryophyta</taxon>
        <taxon>Tracheophyta</taxon>
        <taxon>Spermatophyta</taxon>
        <taxon>Magnoliopsida</taxon>
        <taxon>Liliopsida</taxon>
        <taxon>Poales</taxon>
        <taxon>Poaceae</taxon>
        <taxon>PACMAD clade</taxon>
        <taxon>Panicoideae</taxon>
        <taxon>Panicodae</taxon>
        <taxon>Paniceae</taxon>
        <taxon>Panicinae</taxon>
        <taxon>Panicum</taxon>
        <taxon>Panicum sect. Hiantes</taxon>
    </lineage>
</organism>
<comment type="caution">
    <text evidence="2">The sequence shown here is derived from an EMBL/GenBank/DDBJ whole genome shotgun (WGS) entry which is preliminary data.</text>
</comment>
<feature type="compositionally biased region" description="Basic residues" evidence="1">
    <location>
        <begin position="65"/>
        <end position="76"/>
    </location>
</feature>
<protein>
    <submittedName>
        <fullName evidence="2">Uncharacterized protein</fullName>
    </submittedName>
</protein>
<dbReference type="Proteomes" id="UP000823388">
    <property type="component" value="Chromosome 8K"/>
</dbReference>
<feature type="compositionally biased region" description="Basic and acidic residues" evidence="1">
    <location>
        <begin position="46"/>
        <end position="61"/>
    </location>
</feature>
<dbReference type="EMBL" id="CM029051">
    <property type="protein sequence ID" value="KAG2562319.1"/>
    <property type="molecule type" value="Genomic_DNA"/>
</dbReference>
<evidence type="ECO:0000256" key="1">
    <source>
        <dbReference type="SAM" id="MobiDB-lite"/>
    </source>
</evidence>